<dbReference type="GO" id="GO:0004424">
    <property type="term" value="F:imidazoleglycerol-phosphate dehydratase activity"/>
    <property type="evidence" value="ECO:0007669"/>
    <property type="project" value="UniProtKB-UniRule"/>
</dbReference>
<dbReference type="InterPro" id="IPR000807">
    <property type="entry name" value="ImidazoleglycerolP_deHydtase"/>
</dbReference>
<evidence type="ECO:0000313" key="9">
    <source>
        <dbReference type="Proteomes" id="UP000230859"/>
    </source>
</evidence>
<dbReference type="Gene3D" id="3.30.230.40">
    <property type="entry name" value="Imidazole glycerol phosphate dehydratase, domain 1"/>
    <property type="match status" value="2"/>
</dbReference>
<gene>
    <name evidence="6" type="primary">hisB</name>
    <name evidence="8" type="ORF">COV74_01780</name>
</gene>
<comment type="caution">
    <text evidence="8">The sequence shown here is derived from an EMBL/GenBank/DDBJ whole genome shotgun (WGS) entry which is preliminary data.</text>
</comment>
<keyword evidence="5 6" id="KW-0456">Lyase</keyword>
<evidence type="ECO:0000256" key="6">
    <source>
        <dbReference type="HAMAP-Rule" id="MF_00076"/>
    </source>
</evidence>
<keyword evidence="4 6" id="KW-0368">Histidine biosynthesis</keyword>
<dbReference type="NCBIfam" id="NF002111">
    <property type="entry name" value="PRK00951.2-1"/>
    <property type="match status" value="1"/>
</dbReference>
<dbReference type="PROSITE" id="PS00955">
    <property type="entry name" value="IGP_DEHYDRATASE_2"/>
    <property type="match status" value="1"/>
</dbReference>
<dbReference type="InterPro" id="IPR020568">
    <property type="entry name" value="Ribosomal_Su5_D2-typ_SF"/>
</dbReference>
<dbReference type="PANTHER" id="PTHR23133">
    <property type="entry name" value="IMIDAZOLEGLYCEROL-PHOSPHATE DEHYDRATASE HIS7"/>
    <property type="match status" value="1"/>
</dbReference>
<dbReference type="HAMAP" id="MF_00076">
    <property type="entry name" value="HisB"/>
    <property type="match status" value="1"/>
</dbReference>
<dbReference type="GO" id="GO:0000105">
    <property type="term" value="P:L-histidine biosynthetic process"/>
    <property type="evidence" value="ECO:0007669"/>
    <property type="project" value="UniProtKB-UniRule"/>
</dbReference>
<protein>
    <recommendedName>
        <fullName evidence="2 6">Imidazoleglycerol-phosphate dehydratase</fullName>
        <shortName evidence="6">IGPD</shortName>
        <ecNumber evidence="6 7">4.2.1.19</ecNumber>
    </recommendedName>
</protein>
<dbReference type="SUPFAM" id="SSF54211">
    <property type="entry name" value="Ribosomal protein S5 domain 2-like"/>
    <property type="match status" value="2"/>
</dbReference>
<evidence type="ECO:0000256" key="5">
    <source>
        <dbReference type="ARBA" id="ARBA00023239"/>
    </source>
</evidence>
<dbReference type="GO" id="GO:0005737">
    <property type="term" value="C:cytoplasm"/>
    <property type="evidence" value="ECO:0007669"/>
    <property type="project" value="UniProtKB-SubCell"/>
</dbReference>
<evidence type="ECO:0000256" key="2">
    <source>
        <dbReference type="ARBA" id="ARBA00016664"/>
    </source>
</evidence>
<organism evidence="8 9">
    <name type="scientific">Candidatus Abzuiibacterium crystallinum</name>
    <dbReference type="NCBI Taxonomy" id="1974748"/>
    <lineage>
        <taxon>Bacteria</taxon>
        <taxon>Pseudomonadati</taxon>
        <taxon>Candidatus Omnitrophota</taxon>
        <taxon>Candidatus Abzuiibacterium</taxon>
    </lineage>
</organism>
<keyword evidence="6" id="KW-0963">Cytoplasm</keyword>
<comment type="catalytic activity">
    <reaction evidence="6 7">
        <text>D-erythro-1-(imidazol-4-yl)glycerol 3-phosphate = 3-(imidazol-4-yl)-2-oxopropyl phosphate + H2O</text>
        <dbReference type="Rhea" id="RHEA:11040"/>
        <dbReference type="ChEBI" id="CHEBI:15377"/>
        <dbReference type="ChEBI" id="CHEBI:57766"/>
        <dbReference type="ChEBI" id="CHEBI:58278"/>
        <dbReference type="EC" id="4.2.1.19"/>
    </reaction>
</comment>
<dbReference type="CDD" id="cd07914">
    <property type="entry name" value="IGPD"/>
    <property type="match status" value="1"/>
</dbReference>
<dbReference type="NCBIfam" id="NF002114">
    <property type="entry name" value="PRK00951.2-4"/>
    <property type="match status" value="1"/>
</dbReference>
<comment type="similarity">
    <text evidence="6 7">Belongs to the imidazoleglycerol-phosphate dehydratase family.</text>
</comment>
<dbReference type="InterPro" id="IPR038494">
    <property type="entry name" value="IGPD_sf"/>
</dbReference>
<name>A0A2H0LSE7_9BACT</name>
<evidence type="ECO:0000256" key="1">
    <source>
        <dbReference type="ARBA" id="ARBA00005047"/>
    </source>
</evidence>
<dbReference type="Pfam" id="PF00475">
    <property type="entry name" value="IGPD"/>
    <property type="match status" value="1"/>
</dbReference>
<dbReference type="PROSITE" id="PS00954">
    <property type="entry name" value="IGP_DEHYDRATASE_1"/>
    <property type="match status" value="1"/>
</dbReference>
<reference evidence="8 9" key="1">
    <citation type="submission" date="2017-09" db="EMBL/GenBank/DDBJ databases">
        <title>Depth-based differentiation of microbial function through sediment-hosted aquifers and enrichment of novel symbionts in the deep terrestrial subsurface.</title>
        <authorList>
            <person name="Probst A.J."/>
            <person name="Ladd B."/>
            <person name="Jarett J.K."/>
            <person name="Geller-Mcgrath D.E."/>
            <person name="Sieber C.M."/>
            <person name="Emerson J.B."/>
            <person name="Anantharaman K."/>
            <person name="Thomas B.C."/>
            <person name="Malmstrom R."/>
            <person name="Stieglmeier M."/>
            <person name="Klingl A."/>
            <person name="Woyke T."/>
            <person name="Ryan C.M."/>
            <person name="Banfield J.F."/>
        </authorList>
    </citation>
    <scope>NUCLEOTIDE SEQUENCE [LARGE SCALE GENOMIC DNA]</scope>
    <source>
        <strain evidence="8">CG11_big_fil_rev_8_21_14_0_20_45_26</strain>
    </source>
</reference>
<comment type="subcellular location">
    <subcellularLocation>
        <location evidence="6 7">Cytoplasm</location>
    </subcellularLocation>
</comment>
<dbReference type="EC" id="4.2.1.19" evidence="6 7"/>
<dbReference type="EMBL" id="PCVY01000016">
    <property type="protein sequence ID" value="PIQ87277.1"/>
    <property type="molecule type" value="Genomic_DNA"/>
</dbReference>
<comment type="pathway">
    <text evidence="1 6 7">Amino-acid biosynthesis; L-histidine biosynthesis; L-histidine from 5-phospho-alpha-D-ribose 1-diphosphate: step 6/9.</text>
</comment>
<dbReference type="FunFam" id="3.30.230.40:FF:000003">
    <property type="entry name" value="Imidazoleglycerol-phosphate dehydratase HisB"/>
    <property type="match status" value="1"/>
</dbReference>
<accession>A0A2H0LSE7</accession>
<sequence length="201" mass="22136">MKSSKRTAAVSRKTSETNIEIKLNLDGTGKQHIATGIPFLDHMLTALAKHGLFDLIVKAKGDLHIDHHHTNEDVGIVLGQAFAKALGLKKGIRRFGFFAVPMDEALVRAVLDISGRPSFHLLQVKKKRLYSSSQYSFHDGCEFLRSFVQHAGINLIVEVVSGEDSHHVTEAMFKALAKSLDLATQLDPRVKDVPSTKGTLE</sequence>
<evidence type="ECO:0000256" key="7">
    <source>
        <dbReference type="RuleBase" id="RU000599"/>
    </source>
</evidence>
<dbReference type="PANTHER" id="PTHR23133:SF2">
    <property type="entry name" value="IMIDAZOLEGLYCEROL-PHOSPHATE DEHYDRATASE"/>
    <property type="match status" value="1"/>
</dbReference>
<evidence type="ECO:0000256" key="3">
    <source>
        <dbReference type="ARBA" id="ARBA00022605"/>
    </source>
</evidence>
<keyword evidence="3 6" id="KW-0028">Amino-acid biosynthesis</keyword>
<dbReference type="AlphaFoldDB" id="A0A2H0LSE7"/>
<evidence type="ECO:0000313" key="8">
    <source>
        <dbReference type="EMBL" id="PIQ87277.1"/>
    </source>
</evidence>
<proteinExistence type="inferred from homology"/>
<dbReference type="InterPro" id="IPR020565">
    <property type="entry name" value="ImidazoleglycerP_deHydtase_CS"/>
</dbReference>
<dbReference type="UniPathway" id="UPA00031">
    <property type="reaction ID" value="UER00011"/>
</dbReference>
<dbReference type="Proteomes" id="UP000230859">
    <property type="component" value="Unassembled WGS sequence"/>
</dbReference>
<evidence type="ECO:0000256" key="4">
    <source>
        <dbReference type="ARBA" id="ARBA00023102"/>
    </source>
</evidence>
<dbReference type="FunFam" id="3.30.230.40:FF:000001">
    <property type="entry name" value="Imidazoleglycerol-phosphate dehydratase HisB"/>
    <property type="match status" value="1"/>
</dbReference>